<sequence>MPRIQKSKYRKNIITLAVGAILAPGGAWALDIVQAPPLPTAKSAFVAPNVIISIDDSGSMGFRLDQGNTSGAINDTAPTNGVWSKKARRMNVLKYALTEVFSDPDLVPDGKIRLGWQAMWNNGNNVEKYSSLDYWYGSGKNPGYKKTPGAKDISSSVTGSKNQIRPLDNTQRQNFLEFVSYLLPQNGTPSHAMFKQADDYMRATLSSTGPWSTDPGGTGEKSTEYLGCRRNYHIFMTDGRWNGATSGGNQDGKSWTAQGGRQAFSTSSDQTRLYTDSYGDQLADWAFKSWMDPLQNPASLLNSDKLKPSKEYDEAPATETFTTGSGENKKTVNLQKYWNPKYNPATWPHMVTYTIGFSDEAITWPGASQIEAADITLPVSPTDVDQGGYLGYNKGFADIATGAQTWPKLDAENKRSLDLWHAAINGRGRFYPVSSGEDLEKAFRSIIGKINEESATLPEKIQSGGSTSGYNMSNKNVGNFATVYEAKKAWKGYVTATDGREPEPYPCKDADGNDATCYRSPSVVEGWSTGGVAKTTADRLDSVDWNTRLVLSWNDKTRTAASFKWASDETYLSSAQKASLGKESSDPAATTKNKGQNVLNYIRGDRSLEADPATAAKPYRQRVSIQGDIINSVLWYTGAPAGISPLSGYSAFVSAQKNRLPMLYVGGNDGMFHGFSAKDGFEKIAYVPRGVMANLKGLADPDYEHRYYVDGSPMSGDIRDGSTWKTMLVGTLGAGGKGYFLMDVTKPDDFIEGNAATLVPVDRTRGNVEAAPDCSALTGPAKTECNNTVAEDRDIGNITAQPSRKPNSPQETTQITLMNNGRWAAVMGNGYNSANQRPVLLVQYLDGARELVRVQTTTAGTGTGQAKDNGLAAPTLVDLNGDGTVDIVYAGDNLGNLWKFDVTSDDPSEWKSAFGPGNPLFTARGLTTIAGTTRNQVQPITAAPIVQANDRMMKTASGETAAVGGMMVAFGTGRNLTEDDRKTDINQPIQTIYSVLDNARYRKRSSGSNLLEIHPGQGNCSTNPETCVPVPAAVGTMTATGLLAKQSISTVQGDLGTVNAIDSLDKDTWKNFKGWYLDLPGSGERMIQPMQFFDGSNILAAYTESPSGTVNASSTNLNESCVDQVVDTSPGTQWRTLINIMDGKRPSIQLVDANGDGVYKGGADADSDKDVNRKQVAMGTPTLITKGDRIIDTTGGGKEELARMPEQSTRPSWRQLN</sequence>
<dbReference type="Pfam" id="PF05567">
    <property type="entry name" value="T4P_PilY1"/>
    <property type="match status" value="2"/>
</dbReference>
<feature type="region of interest" description="Disordered" evidence="3">
    <location>
        <begin position="246"/>
        <end position="268"/>
    </location>
</feature>
<keyword evidence="2" id="KW-0106">Calcium</keyword>
<feature type="compositionally biased region" description="Basic and acidic residues" evidence="3">
    <location>
        <begin position="1194"/>
        <end position="1203"/>
    </location>
</feature>
<feature type="region of interest" description="Disordered" evidence="3">
    <location>
        <begin position="1194"/>
        <end position="1217"/>
    </location>
</feature>
<evidence type="ECO:0000256" key="1">
    <source>
        <dbReference type="ARBA" id="ARBA00022723"/>
    </source>
</evidence>
<feature type="domain" description="PilY1 beta-propeller" evidence="4">
    <location>
        <begin position="627"/>
        <end position="766"/>
    </location>
</feature>
<dbReference type="InterPro" id="IPR008707">
    <property type="entry name" value="B-propeller_PilY1"/>
</dbReference>
<evidence type="ECO:0000256" key="2">
    <source>
        <dbReference type="ARBA" id="ARBA00022837"/>
    </source>
</evidence>
<name>A0A5B8S0C7_9BURK</name>
<feature type="domain" description="PilY1 beta-propeller" evidence="4">
    <location>
        <begin position="812"/>
        <end position="1000"/>
    </location>
</feature>
<feature type="compositionally biased region" description="Polar residues" evidence="3">
    <location>
        <begin position="251"/>
        <end position="268"/>
    </location>
</feature>
<evidence type="ECO:0000256" key="3">
    <source>
        <dbReference type="SAM" id="MobiDB-lite"/>
    </source>
</evidence>
<dbReference type="Proteomes" id="UP000321199">
    <property type="component" value="Chromosome"/>
</dbReference>
<dbReference type="AlphaFoldDB" id="A0A5B8S0C7"/>
<dbReference type="EMBL" id="CP042344">
    <property type="protein sequence ID" value="QEA14584.1"/>
    <property type="molecule type" value="Genomic_DNA"/>
</dbReference>
<evidence type="ECO:0000313" key="6">
    <source>
        <dbReference type="Proteomes" id="UP000321199"/>
    </source>
</evidence>
<proteinExistence type="predicted"/>
<protein>
    <submittedName>
        <fullName evidence="5">Pilus assembly protein PilC</fullName>
    </submittedName>
</protein>
<dbReference type="GO" id="GO:0046872">
    <property type="term" value="F:metal ion binding"/>
    <property type="evidence" value="ECO:0007669"/>
    <property type="project" value="UniProtKB-KW"/>
</dbReference>
<keyword evidence="6" id="KW-1185">Reference proteome</keyword>
<accession>A0A5B8S0C7</accession>
<dbReference type="OrthoDB" id="7156875at2"/>
<evidence type="ECO:0000259" key="4">
    <source>
        <dbReference type="Pfam" id="PF05567"/>
    </source>
</evidence>
<gene>
    <name evidence="5" type="ORF">FOZ74_12150</name>
</gene>
<organism evidence="5 6">
    <name type="scientific">Comamonas flocculans</name>
    <dbReference type="NCBI Taxonomy" id="2597701"/>
    <lineage>
        <taxon>Bacteria</taxon>
        <taxon>Pseudomonadati</taxon>
        <taxon>Pseudomonadota</taxon>
        <taxon>Betaproteobacteria</taxon>
        <taxon>Burkholderiales</taxon>
        <taxon>Comamonadaceae</taxon>
        <taxon>Comamonas</taxon>
    </lineage>
</organism>
<evidence type="ECO:0000313" key="5">
    <source>
        <dbReference type="EMBL" id="QEA14584.1"/>
    </source>
</evidence>
<reference evidence="5 6" key="1">
    <citation type="submission" date="2019-07" db="EMBL/GenBank/DDBJ databases">
        <title>Complete genome sequence of Comamonas sp. NLF 7-7 isolated from livestock.</title>
        <authorList>
            <person name="Kim D.H."/>
            <person name="Kim J.G."/>
        </authorList>
    </citation>
    <scope>NUCLEOTIDE SEQUENCE [LARGE SCALE GENOMIC DNA]</scope>
    <source>
        <strain evidence="5 6">NLF 7-7</strain>
    </source>
</reference>
<dbReference type="KEGG" id="cof:FOZ74_12150"/>
<feature type="compositionally biased region" description="Polar residues" evidence="3">
    <location>
        <begin position="1206"/>
        <end position="1217"/>
    </location>
</feature>
<keyword evidence="1" id="KW-0479">Metal-binding</keyword>